<name>A0A9D1CWG5_9FIRM</name>
<feature type="transmembrane region" description="Helical" evidence="1">
    <location>
        <begin position="83"/>
        <end position="104"/>
    </location>
</feature>
<dbReference type="Proteomes" id="UP000824260">
    <property type="component" value="Unassembled WGS sequence"/>
</dbReference>
<keyword evidence="1" id="KW-1133">Transmembrane helix</keyword>
<evidence type="ECO:0000313" key="3">
    <source>
        <dbReference type="Proteomes" id="UP000824260"/>
    </source>
</evidence>
<dbReference type="EMBL" id="DVFZ01000082">
    <property type="protein sequence ID" value="HIQ83047.1"/>
    <property type="molecule type" value="Genomic_DNA"/>
</dbReference>
<gene>
    <name evidence="2" type="ORF">IAA52_08080</name>
</gene>
<proteinExistence type="predicted"/>
<keyword evidence="1" id="KW-0812">Transmembrane</keyword>
<accession>A0A9D1CWG5</accession>
<reference evidence="2" key="1">
    <citation type="submission" date="2020-10" db="EMBL/GenBank/DDBJ databases">
        <authorList>
            <person name="Gilroy R."/>
        </authorList>
    </citation>
    <scope>NUCLEOTIDE SEQUENCE</scope>
    <source>
        <strain evidence="2">ChiSjej6B24-2974</strain>
    </source>
</reference>
<comment type="caution">
    <text evidence="2">The sequence shown here is derived from an EMBL/GenBank/DDBJ whole genome shotgun (WGS) entry which is preliminary data.</text>
</comment>
<organism evidence="2 3">
    <name type="scientific">Candidatus Pullichristensenella stercorigallinarum</name>
    <dbReference type="NCBI Taxonomy" id="2840909"/>
    <lineage>
        <taxon>Bacteria</taxon>
        <taxon>Bacillati</taxon>
        <taxon>Bacillota</taxon>
        <taxon>Clostridia</taxon>
        <taxon>Candidatus Pullichristensenella</taxon>
    </lineage>
</organism>
<reference evidence="2" key="2">
    <citation type="journal article" date="2021" name="PeerJ">
        <title>Extensive microbial diversity within the chicken gut microbiome revealed by metagenomics and culture.</title>
        <authorList>
            <person name="Gilroy R."/>
            <person name="Ravi A."/>
            <person name="Getino M."/>
            <person name="Pursley I."/>
            <person name="Horton D.L."/>
            <person name="Alikhan N.F."/>
            <person name="Baker D."/>
            <person name="Gharbi K."/>
            <person name="Hall N."/>
            <person name="Watson M."/>
            <person name="Adriaenssens E.M."/>
            <person name="Foster-Nyarko E."/>
            <person name="Jarju S."/>
            <person name="Secka A."/>
            <person name="Antonio M."/>
            <person name="Oren A."/>
            <person name="Chaudhuri R.R."/>
            <person name="La Ragione R."/>
            <person name="Hildebrand F."/>
            <person name="Pallen M.J."/>
        </authorList>
    </citation>
    <scope>NUCLEOTIDE SEQUENCE</scope>
    <source>
        <strain evidence="2">ChiSjej6B24-2974</strain>
    </source>
</reference>
<protein>
    <submittedName>
        <fullName evidence="2">Uncharacterized protein</fullName>
    </submittedName>
</protein>
<keyword evidence="1" id="KW-0472">Membrane</keyword>
<dbReference type="AlphaFoldDB" id="A0A9D1CWG5"/>
<sequence length="107" mass="12249">MEQMEMTRNIMELREFEAGAREQIRTIFNRLDKQDALIESMRELTANVGTLAEGQERIEKNVKAVRQDVDELKAKPMAAYDKVRMTVITALASGIVGYVLKYLVDKL</sequence>
<evidence type="ECO:0000256" key="1">
    <source>
        <dbReference type="SAM" id="Phobius"/>
    </source>
</evidence>
<evidence type="ECO:0000313" key="2">
    <source>
        <dbReference type="EMBL" id="HIQ83047.1"/>
    </source>
</evidence>